<dbReference type="PATRIC" id="fig|443610.3.peg.3709"/>
<name>A0A0F5FV85_9HYPH</name>
<sequence>MPLSLDRVAWRQVAHVCVDMQRMFEEETPWHTPWVTRTLPAIEAIVAVYPERTVFTRFIPPVAAEAAHGAWQAYYRDWEAMTRERLTPGLIDLCTPLARHVPPAHVVDKSVYSPWLETNLHRALRARNVETLVITGGETEVCVSATVLGAIDHGYSVVLPVDALCSSADETHDAMLRIYRNRFSSQLVDCTSAEVMDIWRREG</sequence>
<dbReference type="GO" id="GO:0016787">
    <property type="term" value="F:hydrolase activity"/>
    <property type="evidence" value="ECO:0007669"/>
    <property type="project" value="UniProtKB-KW"/>
</dbReference>
<protein>
    <submittedName>
        <fullName evidence="3">Cysteine hydrolase</fullName>
    </submittedName>
</protein>
<feature type="domain" description="Isochorismatase-like" evidence="2">
    <location>
        <begin position="14"/>
        <end position="184"/>
    </location>
</feature>
<keyword evidence="1 3" id="KW-0378">Hydrolase</keyword>
<dbReference type="CDD" id="cd00431">
    <property type="entry name" value="cysteine_hydrolases"/>
    <property type="match status" value="1"/>
</dbReference>
<evidence type="ECO:0000313" key="4">
    <source>
        <dbReference type="Proteomes" id="UP000033632"/>
    </source>
</evidence>
<keyword evidence="4" id="KW-1185">Reference proteome</keyword>
<dbReference type="Proteomes" id="UP000033632">
    <property type="component" value="Unassembled WGS sequence"/>
</dbReference>
<dbReference type="Pfam" id="PF00857">
    <property type="entry name" value="Isochorismatase"/>
    <property type="match status" value="1"/>
</dbReference>
<comment type="caution">
    <text evidence="3">The sequence shown here is derived from an EMBL/GenBank/DDBJ whole genome shotgun (WGS) entry which is preliminary data.</text>
</comment>
<organism evidence="3 4">
    <name type="scientific">Devosia geojensis</name>
    <dbReference type="NCBI Taxonomy" id="443610"/>
    <lineage>
        <taxon>Bacteria</taxon>
        <taxon>Pseudomonadati</taxon>
        <taxon>Pseudomonadota</taxon>
        <taxon>Alphaproteobacteria</taxon>
        <taxon>Hyphomicrobiales</taxon>
        <taxon>Devosiaceae</taxon>
        <taxon>Devosia</taxon>
    </lineage>
</organism>
<dbReference type="AlphaFoldDB" id="A0A0F5FV85"/>
<dbReference type="EMBL" id="JZEX01000059">
    <property type="protein sequence ID" value="KKB12738.1"/>
    <property type="molecule type" value="Genomic_DNA"/>
</dbReference>
<evidence type="ECO:0000259" key="2">
    <source>
        <dbReference type="Pfam" id="PF00857"/>
    </source>
</evidence>
<dbReference type="OrthoDB" id="9811489at2"/>
<dbReference type="STRING" id="443610.VE25_05785"/>
<dbReference type="InterPro" id="IPR050272">
    <property type="entry name" value="Isochorismatase-like_hydrls"/>
</dbReference>
<dbReference type="Gene3D" id="3.40.50.850">
    <property type="entry name" value="Isochorismatase-like"/>
    <property type="match status" value="1"/>
</dbReference>
<dbReference type="InterPro" id="IPR036380">
    <property type="entry name" value="Isochorismatase-like_sf"/>
</dbReference>
<evidence type="ECO:0000256" key="1">
    <source>
        <dbReference type="ARBA" id="ARBA00022801"/>
    </source>
</evidence>
<gene>
    <name evidence="3" type="ORF">VE25_05785</name>
</gene>
<proteinExistence type="predicted"/>
<evidence type="ECO:0000313" key="3">
    <source>
        <dbReference type="EMBL" id="KKB12738.1"/>
    </source>
</evidence>
<dbReference type="SUPFAM" id="SSF52499">
    <property type="entry name" value="Isochorismatase-like hydrolases"/>
    <property type="match status" value="1"/>
</dbReference>
<dbReference type="RefSeq" id="WP_046107644.1">
    <property type="nucleotide sequence ID" value="NZ_JZEX01000059.1"/>
</dbReference>
<reference evidence="3 4" key="1">
    <citation type="submission" date="2015-03" db="EMBL/GenBank/DDBJ databases">
        <authorList>
            <person name="Hassan Y.I."/>
            <person name="Lepp D."/>
            <person name="Li X.-Z."/>
            <person name="Zhou T."/>
        </authorList>
    </citation>
    <scope>NUCLEOTIDE SEQUENCE [LARGE SCALE GENOMIC DNA]</scope>
    <source>
        <strain evidence="3 4">BD-c194</strain>
    </source>
</reference>
<dbReference type="InterPro" id="IPR000868">
    <property type="entry name" value="Isochorismatase-like_dom"/>
</dbReference>
<dbReference type="PANTHER" id="PTHR43540:SF6">
    <property type="entry name" value="ISOCHORISMATASE-LIKE DOMAIN-CONTAINING PROTEIN"/>
    <property type="match status" value="1"/>
</dbReference>
<dbReference type="PANTHER" id="PTHR43540">
    <property type="entry name" value="PEROXYUREIDOACRYLATE/UREIDOACRYLATE AMIDOHYDROLASE-RELATED"/>
    <property type="match status" value="1"/>
</dbReference>
<accession>A0A0F5FV85</accession>